<dbReference type="EMBL" id="LT598480">
    <property type="protein sequence ID" value="SCV04641.1"/>
    <property type="molecule type" value="Genomic_DNA"/>
</dbReference>
<sequence>MPINSKMRDESPFDRHDSSVDASDYFSAASSIGAGPRDTELVCDSQESDVLTDQKHHLNDNLSLSESLSSESELEDPLQDLGIFSGISGPKADIDIARESHFVEFETGTHFDDNIVERLDRFEQLTKTLDAAETELPKPRDVIEENYHLLLSIFKHEVPDAYLEMVAHENSDSQRFRDWHFLIEDTRVVRPDAWEMFLNSEMKPSKRSLRALLRSFGAVKFMPENTEGINTHMYDTLNHLESVEWMCYELEKYVNSSGFTRTFIRFILDRNVYNSAECTVTWCSRIYDQLCEKYFLQVYLELVDREEYMLHLRISQQIPEFHSVLLDELFPENGPQTTIEIFNAHLGSKNYLKMLYCVLFLYGTDAFPAPGSDQSLLVKKRIQSLGVDAEQPELVLLRSYVNLLTM</sequence>
<dbReference type="AlphaFoldDB" id="A0A1G4KJH6"/>
<evidence type="ECO:0000313" key="2">
    <source>
        <dbReference type="EMBL" id="SCV04641.1"/>
    </source>
</evidence>
<keyword evidence="3" id="KW-1185">Reference proteome</keyword>
<proteinExistence type="predicted"/>
<evidence type="ECO:0000313" key="3">
    <source>
        <dbReference type="Proteomes" id="UP000191144"/>
    </source>
</evidence>
<reference evidence="3" key="1">
    <citation type="submission" date="2016-03" db="EMBL/GenBank/DDBJ databases">
        <authorList>
            <person name="Devillers Hugo."/>
        </authorList>
    </citation>
    <scope>NUCLEOTIDE SEQUENCE [LARGE SCALE GENOMIC DNA]</scope>
</reference>
<feature type="region of interest" description="Disordered" evidence="1">
    <location>
        <begin position="27"/>
        <end position="47"/>
    </location>
</feature>
<organism evidence="2 3">
    <name type="scientific">Lachancea meyersii CBS 8951</name>
    <dbReference type="NCBI Taxonomy" id="1266667"/>
    <lineage>
        <taxon>Eukaryota</taxon>
        <taxon>Fungi</taxon>
        <taxon>Dikarya</taxon>
        <taxon>Ascomycota</taxon>
        <taxon>Saccharomycotina</taxon>
        <taxon>Saccharomycetes</taxon>
        <taxon>Saccharomycetales</taxon>
        <taxon>Saccharomycetaceae</taxon>
        <taxon>Lachancea</taxon>
    </lineage>
</organism>
<dbReference type="InterPro" id="IPR014803">
    <property type="entry name" value="DNA_repair_Nse5/Nse6"/>
</dbReference>
<dbReference type="Pfam" id="PF08691">
    <property type="entry name" value="Nse5"/>
    <property type="match status" value="1"/>
</dbReference>
<accession>A0A1G4KJH6</accession>
<name>A0A1G4KJH6_9SACH</name>
<feature type="compositionally biased region" description="Basic and acidic residues" evidence="1">
    <location>
        <begin position="1"/>
        <end position="19"/>
    </location>
</feature>
<protein>
    <submittedName>
        <fullName evidence="2">LAME_0H20054g1_1</fullName>
    </submittedName>
</protein>
<dbReference type="OrthoDB" id="4066051at2759"/>
<gene>
    <name evidence="2" type="ORF">LAME_0H20054G</name>
</gene>
<feature type="region of interest" description="Disordered" evidence="1">
    <location>
        <begin position="1"/>
        <end position="20"/>
    </location>
</feature>
<dbReference type="Proteomes" id="UP000191144">
    <property type="component" value="Chromosome H"/>
</dbReference>
<evidence type="ECO:0000256" key="1">
    <source>
        <dbReference type="SAM" id="MobiDB-lite"/>
    </source>
</evidence>